<sequence>MIRTMSKTRKPWIAALALLLLVSTLLAACNNKGKSDEEVTLTFWNGFTGPDRPAYEAMVNEFMKAHPKIKIEMDIQPWDTLLAKLPTSLVSGKGPDIAAFNASLIPQYAKAGNILPLEDLYSSKDIDQSVLPPSLVKQMQFDGKFFGAPANFATLMMYYNKDLFKAAGLDPEKPPATWDEWKDAILKTTKSEGSDKQYGLVIGDHATIPNWPILIWGGGGDITSADGKSSLLADSKTIAAVKFWSDLVINDGISPVNLTGAEADKLFLSSKAAMSVTGPWMTPGFTAAGLNYAVAPIPVGPGGPVTLADSVALVGGKNTKHKEAVFEFMKFWNSKEQQITLSVQSGFPPARTDLANDPGLKKNAFAAQFATVANDARFYLGGQEQASKIDNDLFIPAIQTITNKKGSVEDVLKDADKKLNDLLQGK</sequence>
<dbReference type="EMBL" id="JASKHM010000001">
    <property type="protein sequence ID" value="MEQ4480835.1"/>
    <property type="molecule type" value="Genomic_DNA"/>
</dbReference>
<proteinExistence type="inferred from homology"/>
<feature type="chain" id="PRO_5045885777" evidence="4">
    <location>
        <begin position="28"/>
        <end position="426"/>
    </location>
</feature>
<dbReference type="RefSeq" id="WP_232183336.1">
    <property type="nucleotide sequence ID" value="NZ_JAIOAP010000001.1"/>
</dbReference>
<evidence type="ECO:0000256" key="2">
    <source>
        <dbReference type="ARBA" id="ARBA00022448"/>
    </source>
</evidence>
<organism evidence="5 6">
    <name type="scientific">Cohnella silvisoli</name>
    <dbReference type="NCBI Taxonomy" id="2873699"/>
    <lineage>
        <taxon>Bacteria</taxon>
        <taxon>Bacillati</taxon>
        <taxon>Bacillota</taxon>
        <taxon>Bacilli</taxon>
        <taxon>Bacillales</taxon>
        <taxon>Paenibacillaceae</taxon>
        <taxon>Cohnella</taxon>
    </lineage>
</organism>
<reference evidence="5 6" key="1">
    <citation type="journal article" date="2023" name="Genome Announc.">
        <title>Pan-Genome Analyses of the Genus Cohnella and Proposal of the Novel Species Cohnella silvisoli sp. nov., Isolated from Forest Soil.</title>
        <authorList>
            <person name="Wang C."/>
            <person name="Mao L."/>
            <person name="Bao G."/>
            <person name="Zhu H."/>
        </authorList>
    </citation>
    <scope>NUCLEOTIDE SEQUENCE [LARGE SCALE GENOMIC DNA]</scope>
    <source>
        <strain evidence="5 6">NL03-T5-1</strain>
    </source>
</reference>
<comment type="caution">
    <text evidence="5">The sequence shown here is derived from an EMBL/GenBank/DDBJ whole genome shotgun (WGS) entry which is preliminary data.</text>
</comment>
<dbReference type="Pfam" id="PF01547">
    <property type="entry name" value="SBP_bac_1"/>
    <property type="match status" value="1"/>
</dbReference>
<dbReference type="Gene3D" id="3.40.190.10">
    <property type="entry name" value="Periplasmic binding protein-like II"/>
    <property type="match status" value="1"/>
</dbReference>
<feature type="signal peptide" evidence="4">
    <location>
        <begin position="1"/>
        <end position="27"/>
    </location>
</feature>
<comment type="similarity">
    <text evidence="1">Belongs to the bacterial solute-binding protein 1 family.</text>
</comment>
<evidence type="ECO:0000256" key="3">
    <source>
        <dbReference type="ARBA" id="ARBA00022729"/>
    </source>
</evidence>
<dbReference type="InterPro" id="IPR006059">
    <property type="entry name" value="SBP"/>
</dbReference>
<dbReference type="Proteomes" id="UP001493487">
    <property type="component" value="Unassembled WGS sequence"/>
</dbReference>
<dbReference type="PANTHER" id="PTHR30061:SF50">
    <property type="entry name" value="MALTOSE_MALTODEXTRIN-BINDING PERIPLASMIC PROTEIN"/>
    <property type="match status" value="1"/>
</dbReference>
<gene>
    <name evidence="5" type="ORF">QJS35_00360</name>
</gene>
<name>A0ABV1KLG9_9BACL</name>
<dbReference type="SUPFAM" id="SSF53850">
    <property type="entry name" value="Periplasmic binding protein-like II"/>
    <property type="match status" value="1"/>
</dbReference>
<evidence type="ECO:0000313" key="6">
    <source>
        <dbReference type="Proteomes" id="UP001493487"/>
    </source>
</evidence>
<keyword evidence="2" id="KW-0813">Transport</keyword>
<dbReference type="CDD" id="cd14748">
    <property type="entry name" value="PBP2_UgpB"/>
    <property type="match status" value="1"/>
</dbReference>
<dbReference type="PROSITE" id="PS51257">
    <property type="entry name" value="PROKAR_LIPOPROTEIN"/>
    <property type="match status" value="1"/>
</dbReference>
<keyword evidence="6" id="KW-1185">Reference proteome</keyword>
<protein>
    <submittedName>
        <fullName evidence="5">ABC transporter substrate-binding protein</fullName>
    </submittedName>
</protein>
<accession>A0ABV1KLG9</accession>
<evidence type="ECO:0000313" key="5">
    <source>
        <dbReference type="EMBL" id="MEQ4480835.1"/>
    </source>
</evidence>
<evidence type="ECO:0000256" key="1">
    <source>
        <dbReference type="ARBA" id="ARBA00008520"/>
    </source>
</evidence>
<dbReference type="PANTHER" id="PTHR30061">
    <property type="entry name" value="MALTOSE-BINDING PERIPLASMIC PROTEIN"/>
    <property type="match status" value="1"/>
</dbReference>
<keyword evidence="3 4" id="KW-0732">Signal</keyword>
<evidence type="ECO:0000256" key="4">
    <source>
        <dbReference type="SAM" id="SignalP"/>
    </source>
</evidence>